<evidence type="ECO:0000259" key="7">
    <source>
        <dbReference type="PROSITE" id="PS51755"/>
    </source>
</evidence>
<evidence type="ECO:0000256" key="3">
    <source>
        <dbReference type="ARBA" id="ARBA00023125"/>
    </source>
</evidence>
<dbReference type="InterPro" id="IPR003593">
    <property type="entry name" value="AAA+_ATPase"/>
</dbReference>
<dbReference type="Pfam" id="PF03704">
    <property type="entry name" value="BTAD"/>
    <property type="match status" value="1"/>
</dbReference>
<evidence type="ECO:0000256" key="4">
    <source>
        <dbReference type="ARBA" id="ARBA00023163"/>
    </source>
</evidence>
<comment type="similarity">
    <text evidence="1">Belongs to the AfsR/DnrI/RedD regulatory family.</text>
</comment>
<dbReference type="CDD" id="cd00383">
    <property type="entry name" value="trans_reg_C"/>
    <property type="match status" value="1"/>
</dbReference>
<dbReference type="SUPFAM" id="SSF48452">
    <property type="entry name" value="TPR-like"/>
    <property type="match status" value="1"/>
</dbReference>
<dbReference type="InterPro" id="IPR027417">
    <property type="entry name" value="P-loop_NTPase"/>
</dbReference>
<feature type="DNA-binding region" description="OmpR/PhoB-type" evidence="5">
    <location>
        <begin position="1"/>
        <end position="103"/>
    </location>
</feature>
<sequence>MSTGLNIHIELLGPVRAWRDGQAVHLGPPKQRAVLGLLASRAGEVVGVEQIADAVWGADIPQTAANGVHTYVAGLRRVLEPSRSRRQTGEVLVSAVGGYSLQTDARAVDTALFTQMIGEARQLRGGGDVAGAVEAFEAALKLWRGEAFGGVPGPFAALERSRLQDLRLTAAEDHAACLLDAGRHTEAVGWLTQAIGEDPLRERLRGSLMISLYRSGRQAHALRVFRETCELLRDELGIDPSPELRELHRRILVSDPALGAAAAPPSRPAAVRPPVPATPPVQLPTMPSGFAGRDEELALLSRELLREDDGGEGAVRLAVVDGPPGVGKTAFALELAKRIGRSFPDGQLFVDLRGTDPASAPAGPADCLLFLLRSLGVEDARIPGDLAGRIAHYQSLVHARRLLIILDDARSADQVRPLLPRGASCVLVTSRVRLSGLVARDGAYRVPMRPLDPEVSAELLARLAGRERMRPDSPVTRRLAHLCGHLPLALRLAANAFATDPGHPPAELLERYVAEPSRLDRLAVADDASTSLRAALDVSFQALPDDAARMLRSLGAARRETITATFASAVTGAPRQHVQQQLTVLADNRLIEEAGPGEYRLNNLVALYARECAGRTSREKAS</sequence>
<evidence type="ECO:0000256" key="6">
    <source>
        <dbReference type="SAM" id="MobiDB-lite"/>
    </source>
</evidence>
<dbReference type="Gene3D" id="1.25.40.10">
    <property type="entry name" value="Tetratricopeptide repeat domain"/>
    <property type="match status" value="1"/>
</dbReference>
<dbReference type="CDD" id="cd15831">
    <property type="entry name" value="BTAD"/>
    <property type="match status" value="1"/>
</dbReference>
<evidence type="ECO:0000313" key="8">
    <source>
        <dbReference type="EMBL" id="WIN00587.1"/>
    </source>
</evidence>
<dbReference type="SUPFAM" id="SSF46894">
    <property type="entry name" value="C-terminal effector domain of the bipartite response regulators"/>
    <property type="match status" value="1"/>
</dbReference>
<dbReference type="InterPro" id="IPR011990">
    <property type="entry name" value="TPR-like_helical_dom_sf"/>
</dbReference>
<dbReference type="InterPro" id="IPR001867">
    <property type="entry name" value="OmpR/PhoB-type_DNA-bd"/>
</dbReference>
<dbReference type="PANTHER" id="PTHR35807:SF1">
    <property type="entry name" value="TRANSCRIPTIONAL REGULATOR REDD"/>
    <property type="match status" value="1"/>
</dbReference>
<dbReference type="EMBL" id="CP126980">
    <property type="protein sequence ID" value="WIN00587.1"/>
    <property type="molecule type" value="Genomic_DNA"/>
</dbReference>
<evidence type="ECO:0000256" key="2">
    <source>
        <dbReference type="ARBA" id="ARBA00023015"/>
    </source>
</evidence>
<dbReference type="Proteomes" id="UP001240150">
    <property type="component" value="Chromosome"/>
</dbReference>
<dbReference type="Gene3D" id="3.40.50.300">
    <property type="entry name" value="P-loop containing nucleotide triphosphate hydrolases"/>
    <property type="match status" value="1"/>
</dbReference>
<dbReference type="InterPro" id="IPR016032">
    <property type="entry name" value="Sig_transdc_resp-reg_C-effctor"/>
</dbReference>
<feature type="region of interest" description="Disordered" evidence="6">
    <location>
        <begin position="263"/>
        <end position="288"/>
    </location>
</feature>
<keyword evidence="2" id="KW-0805">Transcription regulation</keyword>
<dbReference type="Pfam" id="PF00486">
    <property type="entry name" value="Trans_reg_C"/>
    <property type="match status" value="1"/>
</dbReference>
<feature type="compositionally biased region" description="Pro residues" evidence="6">
    <location>
        <begin position="265"/>
        <end position="282"/>
    </location>
</feature>
<gene>
    <name evidence="8" type="ORF">ACTOB_004302</name>
</gene>
<dbReference type="SMART" id="SM01043">
    <property type="entry name" value="BTAD"/>
    <property type="match status" value="1"/>
</dbReference>
<keyword evidence="3 5" id="KW-0238">DNA-binding</keyword>
<evidence type="ECO:0000256" key="5">
    <source>
        <dbReference type="PROSITE-ProRule" id="PRU01091"/>
    </source>
</evidence>
<protein>
    <submittedName>
        <fullName evidence="8">BTAD domain-containing putative transcriptional regulator</fullName>
    </submittedName>
</protein>
<organism evidence="8 9">
    <name type="scientific">Actinoplanes oblitus</name>
    <dbReference type="NCBI Taxonomy" id="3040509"/>
    <lineage>
        <taxon>Bacteria</taxon>
        <taxon>Bacillati</taxon>
        <taxon>Actinomycetota</taxon>
        <taxon>Actinomycetes</taxon>
        <taxon>Micromonosporales</taxon>
        <taxon>Micromonosporaceae</taxon>
        <taxon>Actinoplanes</taxon>
    </lineage>
</organism>
<feature type="domain" description="OmpR/PhoB-type" evidence="7">
    <location>
        <begin position="1"/>
        <end position="103"/>
    </location>
</feature>
<dbReference type="Gene3D" id="1.10.10.10">
    <property type="entry name" value="Winged helix-like DNA-binding domain superfamily/Winged helix DNA-binding domain"/>
    <property type="match status" value="1"/>
</dbReference>
<dbReference type="SMART" id="SM00382">
    <property type="entry name" value="AAA"/>
    <property type="match status" value="1"/>
</dbReference>
<accession>A0ABY8WRQ1</accession>
<proteinExistence type="inferred from homology"/>
<dbReference type="InterPro" id="IPR036388">
    <property type="entry name" value="WH-like_DNA-bd_sf"/>
</dbReference>
<evidence type="ECO:0000313" key="9">
    <source>
        <dbReference type="Proteomes" id="UP001240150"/>
    </source>
</evidence>
<keyword evidence="4" id="KW-0804">Transcription</keyword>
<evidence type="ECO:0000256" key="1">
    <source>
        <dbReference type="ARBA" id="ARBA00005820"/>
    </source>
</evidence>
<reference evidence="8 9" key="1">
    <citation type="submission" date="2023-06" db="EMBL/GenBank/DDBJ databases">
        <authorList>
            <person name="Yushchuk O."/>
            <person name="Binda E."/>
            <person name="Ruckert-Reed C."/>
            <person name="Fedorenko V."/>
            <person name="Kalinowski J."/>
            <person name="Marinelli F."/>
        </authorList>
    </citation>
    <scope>NUCLEOTIDE SEQUENCE [LARGE SCALE GENOMIC DNA]</scope>
    <source>
        <strain evidence="8 9">NRRL 3884</strain>
    </source>
</reference>
<dbReference type="InterPro" id="IPR051677">
    <property type="entry name" value="AfsR-DnrI-RedD_regulator"/>
</dbReference>
<dbReference type="PRINTS" id="PR00364">
    <property type="entry name" value="DISEASERSIST"/>
</dbReference>
<name>A0ABY8WRQ1_9ACTN</name>
<dbReference type="PROSITE" id="PS51755">
    <property type="entry name" value="OMPR_PHOB"/>
    <property type="match status" value="1"/>
</dbReference>
<dbReference type="RefSeq" id="WP_284922116.1">
    <property type="nucleotide sequence ID" value="NZ_CP126980.1"/>
</dbReference>
<dbReference type="SMART" id="SM00862">
    <property type="entry name" value="Trans_reg_C"/>
    <property type="match status" value="1"/>
</dbReference>
<keyword evidence="9" id="KW-1185">Reference proteome</keyword>
<dbReference type="SUPFAM" id="SSF52540">
    <property type="entry name" value="P-loop containing nucleoside triphosphate hydrolases"/>
    <property type="match status" value="1"/>
</dbReference>
<dbReference type="InterPro" id="IPR005158">
    <property type="entry name" value="BTAD"/>
</dbReference>
<dbReference type="PANTHER" id="PTHR35807">
    <property type="entry name" value="TRANSCRIPTIONAL REGULATOR REDD-RELATED"/>
    <property type="match status" value="1"/>
</dbReference>